<dbReference type="Gene3D" id="1.10.3700.10">
    <property type="entry name" value="AGR C 984p-like"/>
    <property type="match status" value="3"/>
</dbReference>
<dbReference type="SUPFAM" id="SSF158837">
    <property type="entry name" value="AGR C 984p-like"/>
    <property type="match status" value="5"/>
</dbReference>
<keyword evidence="2" id="KW-1185">Reference proteome</keyword>
<dbReference type="RefSeq" id="WP_126010109.1">
    <property type="nucleotide sequence ID" value="NZ_CP032509.1"/>
</dbReference>
<dbReference type="InterPro" id="IPR023157">
    <property type="entry name" value="AGR-C-984p-like_sf"/>
</dbReference>
<dbReference type="InterPro" id="IPR010626">
    <property type="entry name" value="DUF1217"/>
</dbReference>
<dbReference type="OrthoDB" id="7824597at2"/>
<evidence type="ECO:0000313" key="1">
    <source>
        <dbReference type="EMBL" id="AZN71790.1"/>
    </source>
</evidence>
<name>A0A3S9B4B8_9HYPH</name>
<dbReference type="Proteomes" id="UP000268192">
    <property type="component" value="Chromosome"/>
</dbReference>
<reference evidence="1 2" key="1">
    <citation type="submission" date="2018-09" db="EMBL/GenBank/DDBJ databases">
        <title>Marinorhizobium profundi gen. nov., sp. nov., isolated from a deep-sea sediment sample from the New Britain Trench and proposal of Marinorhizobiaceae fam. nov. in the order Rhizobiales of the class Alphaproteobacteria.</title>
        <authorList>
            <person name="Cao J."/>
        </authorList>
    </citation>
    <scope>NUCLEOTIDE SEQUENCE [LARGE SCALE GENOMIC DNA]</scope>
    <source>
        <strain evidence="1 2">WS11</strain>
    </source>
</reference>
<dbReference type="AlphaFoldDB" id="A0A3S9B4B8"/>
<evidence type="ECO:0000313" key="2">
    <source>
        <dbReference type="Proteomes" id="UP000268192"/>
    </source>
</evidence>
<organism evidence="1 2">
    <name type="scientific">Georhizobium profundi</name>
    <dbReference type="NCBI Taxonomy" id="2341112"/>
    <lineage>
        <taxon>Bacteria</taxon>
        <taxon>Pseudomonadati</taxon>
        <taxon>Pseudomonadota</taxon>
        <taxon>Alphaproteobacteria</taxon>
        <taxon>Hyphomicrobiales</taxon>
        <taxon>Rhizobiaceae</taxon>
        <taxon>Georhizobium</taxon>
    </lineage>
</organism>
<sequence length="725" mass="81243">MLSTYLSYNLIDRDMSRSIGRVADDAVVAREAQYYRETIGKISTVEEFLDDYRVYSYAMKAYGLEEMTYARAFMRQVLESDLSDSDSFANKLEDERYRNFAKAFSFAGNAEAQVKPDIQSDRQTEDLIGLYDVSVQNAGRAYAAEFENYKARIGQITNVDEFLADRRLVEVALKANVIDTRYYSADFLREILTSDLSDPTSFANRPENRNYLSLAQQFNFQADGSLASGVPAQTAEQVRKTTEDYLFDVPDRIVPLAADLMTSYFNEKIGTITNVDDLLADPKLVNYLWTAYDQPASLTRRADIRAALTSDLSDPTSFARTTPNSALREMARLFNFGTDGEAIGPAQTTEQRTTLNRAFMSNYDNAGERRDATRESVFRSAMATVNSVDALMRDAALYNYVMQAYGLDPLTETKDAVKRALTSDLNDPNSFANQPRNARFRGLAEAFNFGADGLATTARRAQSEAQVNAFTADYLERAELLGLTEDQAETEVRYYREQIAKVSSIDQLLADRRVVAVLLQSQGYDPEVIDTRTLRDVLTSDVDDPDSFVNTQSDRSLRLLAASFNFNTDGTIDREVTGKVQSEADIIQTEEFYLRQTLEEEAGLENEGVRLALYFKRMAGEIKSPFDILADPALQQVVRVALGLPQEIAQSDIDAQARMIEDRLDLSSFSDPRELDKFLVQFAALFDMENNNFQDPALALFSSNAGAALGADMLSSLAQINRRGF</sequence>
<dbReference type="Pfam" id="PF06748">
    <property type="entry name" value="DUF1217"/>
    <property type="match status" value="4"/>
</dbReference>
<gene>
    <name evidence="1" type="ORF">D5400_11370</name>
</gene>
<proteinExistence type="predicted"/>
<dbReference type="KEGG" id="abaw:D5400_11370"/>
<dbReference type="EMBL" id="CP032509">
    <property type="protein sequence ID" value="AZN71790.1"/>
    <property type="molecule type" value="Genomic_DNA"/>
</dbReference>
<accession>A0A3S9B4B8</accession>
<protein>
    <submittedName>
        <fullName evidence="1">DUF1217 domain-containing protein</fullName>
    </submittedName>
</protein>